<dbReference type="OrthoDB" id="693433at2759"/>
<name>A0A3L6Q257_PANMI</name>
<proteinExistence type="predicted"/>
<evidence type="ECO:0000313" key="2">
    <source>
        <dbReference type="EMBL" id="RLM66450.1"/>
    </source>
</evidence>
<dbReference type="AlphaFoldDB" id="A0A3L6Q257"/>
<gene>
    <name evidence="2" type="ORF">C2845_PM16G03130</name>
</gene>
<comment type="caution">
    <text evidence="2">The sequence shown here is derived from an EMBL/GenBank/DDBJ whole genome shotgun (WGS) entry which is preliminary data.</text>
</comment>
<feature type="region of interest" description="Disordered" evidence="1">
    <location>
        <begin position="221"/>
        <end position="284"/>
    </location>
</feature>
<sequence>MRNPSVPHDYVKVDYMKRGMIVKARKEREKNPFNIRKGRSIEYRFQTKFHQDFYESAILSKKYKVACSKYVDWQKFEDMEDPIFDEIIDACKNKDVYNIMGFKYNWNNEIIAQFYATFYFEEDGDVRWVHWMTEGKWYKINYFEFAAMFGFDKSDYGHNKIHIGSHLPKEDMTDIASYANPTYVDPSNAPMPQQPPYDPNFTSAEGLGSWLFGHHLGAHGQGTSGYGGRNDDGDDGKPGTFGFPNPAVPDLSVMVRTRETARKSTCGPRQIQHPQEVLAQEEPVQPEDAPVVMEIDDNDDDDYYGYYGGGWVDTNTEEEPMELPEDHQDVVEDSDEEDASGGDGADPGAIGGDDAEDGGDDLGAPDGDDDDPDDDPEPAAAADVPPPEPHYEKELHHLDFAEEIQEIKRKLRKTLREKAIPEAQLRGDQVIPPEYDSDESIDYLPKSPPRKCIHYGETGYCTHYR</sequence>
<dbReference type="EMBL" id="PQIB02000015">
    <property type="protein sequence ID" value="RLM66450.1"/>
    <property type="molecule type" value="Genomic_DNA"/>
</dbReference>
<reference evidence="3" key="1">
    <citation type="journal article" date="2019" name="Nat. Commun.">
        <title>The genome of broomcorn millet.</title>
        <authorList>
            <person name="Zou C."/>
            <person name="Miki D."/>
            <person name="Li D."/>
            <person name="Tang Q."/>
            <person name="Xiao L."/>
            <person name="Rajput S."/>
            <person name="Deng P."/>
            <person name="Jia W."/>
            <person name="Huang R."/>
            <person name="Zhang M."/>
            <person name="Sun Y."/>
            <person name="Hu J."/>
            <person name="Fu X."/>
            <person name="Schnable P.S."/>
            <person name="Li F."/>
            <person name="Zhang H."/>
            <person name="Feng B."/>
            <person name="Zhu X."/>
            <person name="Liu R."/>
            <person name="Schnable J.C."/>
            <person name="Zhu J.-K."/>
            <person name="Zhang H."/>
        </authorList>
    </citation>
    <scope>NUCLEOTIDE SEQUENCE [LARGE SCALE GENOMIC DNA]</scope>
</reference>
<feature type="compositionally biased region" description="Acidic residues" evidence="1">
    <location>
        <begin position="331"/>
        <end position="340"/>
    </location>
</feature>
<evidence type="ECO:0000256" key="1">
    <source>
        <dbReference type="SAM" id="MobiDB-lite"/>
    </source>
</evidence>
<feature type="region of interest" description="Disordered" evidence="1">
    <location>
        <begin position="424"/>
        <end position="449"/>
    </location>
</feature>
<protein>
    <submittedName>
        <fullName evidence="2">Uncharacterized protein</fullName>
    </submittedName>
</protein>
<keyword evidence="3" id="KW-1185">Reference proteome</keyword>
<organism evidence="2 3">
    <name type="scientific">Panicum miliaceum</name>
    <name type="common">Proso millet</name>
    <name type="synonym">Broomcorn millet</name>
    <dbReference type="NCBI Taxonomy" id="4540"/>
    <lineage>
        <taxon>Eukaryota</taxon>
        <taxon>Viridiplantae</taxon>
        <taxon>Streptophyta</taxon>
        <taxon>Embryophyta</taxon>
        <taxon>Tracheophyta</taxon>
        <taxon>Spermatophyta</taxon>
        <taxon>Magnoliopsida</taxon>
        <taxon>Liliopsida</taxon>
        <taxon>Poales</taxon>
        <taxon>Poaceae</taxon>
        <taxon>PACMAD clade</taxon>
        <taxon>Panicoideae</taxon>
        <taxon>Panicodae</taxon>
        <taxon>Paniceae</taxon>
        <taxon>Panicinae</taxon>
        <taxon>Panicum</taxon>
        <taxon>Panicum sect. Panicum</taxon>
    </lineage>
</organism>
<accession>A0A3L6Q257</accession>
<feature type="compositionally biased region" description="Gly residues" evidence="1">
    <location>
        <begin position="341"/>
        <end position="351"/>
    </location>
</feature>
<feature type="region of interest" description="Disordered" evidence="1">
    <location>
        <begin position="297"/>
        <end position="393"/>
    </location>
</feature>
<dbReference type="STRING" id="4540.A0A3L6Q257"/>
<feature type="compositionally biased region" description="Acidic residues" evidence="1">
    <location>
        <begin position="366"/>
        <end position="377"/>
    </location>
</feature>
<evidence type="ECO:0000313" key="3">
    <source>
        <dbReference type="Proteomes" id="UP000275267"/>
    </source>
</evidence>
<dbReference type="Proteomes" id="UP000275267">
    <property type="component" value="Unassembled WGS sequence"/>
</dbReference>